<dbReference type="InterPro" id="IPR011611">
    <property type="entry name" value="PfkB_dom"/>
</dbReference>
<dbReference type="InterPro" id="IPR029056">
    <property type="entry name" value="Ribokinase-like"/>
</dbReference>
<dbReference type="Proteomes" id="UP001642484">
    <property type="component" value="Unassembled WGS sequence"/>
</dbReference>
<evidence type="ECO:0000313" key="1">
    <source>
        <dbReference type="EMBL" id="CAK9069547.1"/>
    </source>
</evidence>
<dbReference type="EMBL" id="CAXAMN010022461">
    <property type="protein sequence ID" value="CAK9069547.1"/>
    <property type="molecule type" value="Genomic_DNA"/>
</dbReference>
<evidence type="ECO:0000313" key="2">
    <source>
        <dbReference type="Proteomes" id="UP001642484"/>
    </source>
</evidence>
<proteinExistence type="predicted"/>
<dbReference type="PANTHER" id="PTHR10584:SF166">
    <property type="entry name" value="RIBOKINASE"/>
    <property type="match status" value="1"/>
</dbReference>
<accession>A0ABP0P243</accession>
<keyword evidence="2" id="KW-1185">Reference proteome</keyword>
<organism evidence="1 2">
    <name type="scientific">Durusdinium trenchii</name>
    <dbReference type="NCBI Taxonomy" id="1381693"/>
    <lineage>
        <taxon>Eukaryota</taxon>
        <taxon>Sar</taxon>
        <taxon>Alveolata</taxon>
        <taxon>Dinophyceae</taxon>
        <taxon>Suessiales</taxon>
        <taxon>Symbiodiniaceae</taxon>
        <taxon>Durusdinium</taxon>
    </lineage>
</organism>
<protein>
    <submittedName>
        <fullName evidence="1">Uncharacterized protein</fullName>
    </submittedName>
</protein>
<dbReference type="SUPFAM" id="SSF53613">
    <property type="entry name" value="Ribokinase-like"/>
    <property type="match status" value="1"/>
</dbReference>
<dbReference type="Gene3D" id="3.40.1190.20">
    <property type="match status" value="1"/>
</dbReference>
<sequence>MARLGTSFRLVSAVSAGLWHLQGRPLYHSDTKSCISTSRTRSASACQTVRRPCVAVCGDIFMDIMAPIKKLPVWDSDVEAESVKMVPGGSALNQGRQLHSLGVPVRFVGAVGKDAIGHALLEQVSGQGFPTDSIKTFSNLPSSGQRLHDVGAPQQLERVQGVCIVLSGPADRAFVSCYSTTDAFTERDLQEQAHKLEDCTHFHLGGYFNMKGLQSHDFTQFVADAKRSKQWTISLNSQACSNGHWCGEDNHLASFLDHVDLLFVNASEGEHICAALCPDSDRSISALCKRYPELMVVITQGSHGCTAYRHQMPAVYVPAKQTRVVDTTGAGDAFIAGFLSSWLPHAAPKRSEAEQKAIVDACKKGHAVASVVLGREGACVEPVRPRDLKDLE</sequence>
<reference evidence="1 2" key="1">
    <citation type="submission" date="2024-02" db="EMBL/GenBank/DDBJ databases">
        <authorList>
            <person name="Chen Y."/>
            <person name="Shah S."/>
            <person name="Dougan E. K."/>
            <person name="Thang M."/>
            <person name="Chan C."/>
        </authorList>
    </citation>
    <scope>NUCLEOTIDE SEQUENCE [LARGE SCALE GENOMIC DNA]</scope>
</reference>
<dbReference type="PANTHER" id="PTHR10584">
    <property type="entry name" value="SUGAR KINASE"/>
    <property type="match status" value="1"/>
</dbReference>
<dbReference type="PROSITE" id="PS00584">
    <property type="entry name" value="PFKB_KINASES_2"/>
    <property type="match status" value="1"/>
</dbReference>
<dbReference type="InterPro" id="IPR002173">
    <property type="entry name" value="Carboh/pur_kinase_PfkB_CS"/>
</dbReference>
<dbReference type="Pfam" id="PF00294">
    <property type="entry name" value="PfkB"/>
    <property type="match status" value="2"/>
</dbReference>
<comment type="caution">
    <text evidence="1">The sequence shown here is derived from an EMBL/GenBank/DDBJ whole genome shotgun (WGS) entry which is preliminary data.</text>
</comment>
<gene>
    <name evidence="1" type="ORF">CCMP2556_LOCUS34208</name>
</gene>
<name>A0ABP0P243_9DINO</name>